<feature type="non-terminal residue" evidence="2">
    <location>
        <position position="1"/>
    </location>
</feature>
<feature type="compositionally biased region" description="Basic and acidic residues" evidence="1">
    <location>
        <begin position="1"/>
        <end position="10"/>
    </location>
</feature>
<evidence type="ECO:0000313" key="2">
    <source>
        <dbReference type="EMBL" id="OWR45468.1"/>
    </source>
</evidence>
<protein>
    <submittedName>
        <fullName evidence="2">Uncharacterized protein</fullName>
    </submittedName>
</protein>
<dbReference type="Proteomes" id="UP000007151">
    <property type="component" value="Unassembled WGS sequence"/>
</dbReference>
<feature type="region of interest" description="Disordered" evidence="1">
    <location>
        <begin position="1"/>
        <end position="26"/>
    </location>
</feature>
<dbReference type="InParanoid" id="A0A212EVE1"/>
<organism evidence="2 3">
    <name type="scientific">Danaus plexippus plexippus</name>
    <dbReference type="NCBI Taxonomy" id="278856"/>
    <lineage>
        <taxon>Eukaryota</taxon>
        <taxon>Metazoa</taxon>
        <taxon>Ecdysozoa</taxon>
        <taxon>Arthropoda</taxon>
        <taxon>Hexapoda</taxon>
        <taxon>Insecta</taxon>
        <taxon>Pterygota</taxon>
        <taxon>Neoptera</taxon>
        <taxon>Endopterygota</taxon>
        <taxon>Lepidoptera</taxon>
        <taxon>Glossata</taxon>
        <taxon>Ditrysia</taxon>
        <taxon>Papilionoidea</taxon>
        <taxon>Nymphalidae</taxon>
        <taxon>Danainae</taxon>
        <taxon>Danaini</taxon>
        <taxon>Danaina</taxon>
        <taxon>Danaus</taxon>
        <taxon>Danaus</taxon>
    </lineage>
</organism>
<gene>
    <name evidence="2" type="ORF">KGM_202923B</name>
</gene>
<dbReference type="AlphaFoldDB" id="A0A212EVE1"/>
<proteinExistence type="predicted"/>
<dbReference type="EMBL" id="AGBW02012196">
    <property type="protein sequence ID" value="OWR45468.1"/>
    <property type="molecule type" value="Genomic_DNA"/>
</dbReference>
<dbReference type="KEGG" id="dpl:KGM_202923B"/>
<sequence length="26" mass="3012">HCIVDLDPRSSSDVYDGPMPFSRDFR</sequence>
<evidence type="ECO:0000256" key="1">
    <source>
        <dbReference type="SAM" id="MobiDB-lite"/>
    </source>
</evidence>
<name>A0A212EVE1_DANPL</name>
<evidence type="ECO:0000313" key="3">
    <source>
        <dbReference type="Proteomes" id="UP000007151"/>
    </source>
</evidence>
<accession>A0A212EVE1</accession>
<reference evidence="2 3" key="1">
    <citation type="journal article" date="2011" name="Cell">
        <title>The monarch butterfly genome yields insights into long-distance migration.</title>
        <authorList>
            <person name="Zhan S."/>
            <person name="Merlin C."/>
            <person name="Boore J.L."/>
            <person name="Reppert S.M."/>
        </authorList>
    </citation>
    <scope>NUCLEOTIDE SEQUENCE [LARGE SCALE GENOMIC DNA]</scope>
    <source>
        <strain evidence="2">F-2</strain>
    </source>
</reference>
<comment type="caution">
    <text evidence="2">The sequence shown here is derived from an EMBL/GenBank/DDBJ whole genome shotgun (WGS) entry which is preliminary data.</text>
</comment>
<keyword evidence="3" id="KW-1185">Reference proteome</keyword>